<organism evidence="1">
    <name type="scientific">Heliothis virescens ascovirus 3j</name>
    <dbReference type="NCBI Taxonomy" id="1561067"/>
    <lineage>
        <taxon>Viruses</taxon>
        <taxon>Varidnaviria</taxon>
        <taxon>Bamfordvirae</taxon>
        <taxon>Nucleocytoviricota</taxon>
        <taxon>Megaviricetes</taxon>
        <taxon>Pimascovirales</taxon>
        <taxon>Pimascovirales incertae sedis</taxon>
        <taxon>Ascoviridae</taxon>
        <taxon>Ascovirus</taxon>
    </lineage>
</organism>
<evidence type="ECO:0000313" key="1">
    <source>
        <dbReference type="EMBL" id="BBB16631.1"/>
    </source>
</evidence>
<proteinExistence type="predicted"/>
<dbReference type="EMBL" id="LC332918">
    <property type="protein sequence ID" value="BBB16631.1"/>
    <property type="molecule type" value="Genomic_DNA"/>
</dbReference>
<name>A0A2Z5UZN9_9VIRU</name>
<accession>A0A2Z5UZN9</accession>
<sequence length="415" mass="46098">MKSVILSYVLSCSRWRSVHIGEPCVCKHLKNMSLSVCVFTLLSFSTPALSSIAYTTVSVTKDDLSPCLSSCTSSGKCYVDQHLNEKDCYVDHSAGVPTYFVVERAIPKVPYSCLSNCGKFGNENYNWCYTTENYDWDYCNPYVYSPSEQWGRGIYGVPCLRECRFYDSSTSTCPINYRDAVQCARPARVDVQSCMNIFTTTGPSRHPRSPYDSIFSATCSTALCRSRVRDGRPGETATRRQTVLTQSNSGAYPVERIVQFPPGSPYTFVATRNETNSNGDMVYLPLVVEATLRRPAALPPRTSDDVPYEATVNTANMYDGDASGRDTGHLVAFINGGTRDLFNFVSQTRATNRGPYKVIETFINNWINSGLGYADFTVVVDYIGTTVNEFAVKLILYNNDGSVHSDCLDMIIANI</sequence>
<dbReference type="Proteomes" id="UP000317522">
    <property type="component" value="Segment"/>
</dbReference>
<protein>
    <submittedName>
        <fullName evidence="1">Uncharacterized protein</fullName>
    </submittedName>
</protein>
<reference evidence="1" key="1">
    <citation type="submission" date="2017-10" db="EMBL/GenBank/DDBJ databases">
        <title>Ascovirus isolated from Spodoptera litura (Noctuidae: Lepidoptera) transmitted by generalist endoparasitoid Meteorus pulchricornis (Braconidae: Hymenoptera).</title>
        <authorList>
            <person name="Arai E."/>
            <person name="Ishii K."/>
            <person name="Ishii H."/>
            <person name="Kunimi Y."/>
            <person name="Inoue M.N."/>
            <person name="Makiyama N."/>
            <person name="Sagawa S."/>
            <person name="Nakai M."/>
        </authorList>
    </citation>
    <scope>NUCLEOTIDE SEQUENCE [LARGE SCALE GENOMIC DNA]</scope>
    <source>
        <strain evidence="1">ENT01</strain>
    </source>
</reference>